<proteinExistence type="predicted"/>
<dbReference type="EMBL" id="KE164080">
    <property type="protein sequence ID" value="EPQ14982.1"/>
    <property type="molecule type" value="Genomic_DNA"/>
</dbReference>
<dbReference type="Proteomes" id="UP000052978">
    <property type="component" value="Unassembled WGS sequence"/>
</dbReference>
<evidence type="ECO:0000313" key="1">
    <source>
        <dbReference type="EMBL" id="EPQ14982.1"/>
    </source>
</evidence>
<reference evidence="1 2" key="1">
    <citation type="journal article" date="2013" name="Nat. Commun.">
        <title>Genome analysis reveals insights into physiology and longevity of the Brandt's bat Myotis brandtii.</title>
        <authorList>
            <person name="Seim I."/>
            <person name="Fang X."/>
            <person name="Xiong Z."/>
            <person name="Lobanov A.V."/>
            <person name="Huang Z."/>
            <person name="Ma S."/>
            <person name="Feng Y."/>
            <person name="Turanov A.A."/>
            <person name="Zhu Y."/>
            <person name="Lenz T.L."/>
            <person name="Gerashchenko M.V."/>
            <person name="Fan D."/>
            <person name="Hee Yim S."/>
            <person name="Yao X."/>
            <person name="Jordan D."/>
            <person name="Xiong Y."/>
            <person name="Ma Y."/>
            <person name="Lyapunov A.N."/>
            <person name="Chen G."/>
            <person name="Kulakova O.I."/>
            <person name="Sun Y."/>
            <person name="Lee S.G."/>
            <person name="Bronson R.T."/>
            <person name="Moskalev A.A."/>
            <person name="Sunyaev S.R."/>
            <person name="Zhang G."/>
            <person name="Krogh A."/>
            <person name="Wang J."/>
            <person name="Gladyshev V.N."/>
        </authorList>
    </citation>
    <scope>NUCLEOTIDE SEQUENCE [LARGE SCALE GENOMIC DNA]</scope>
</reference>
<evidence type="ECO:0000313" key="2">
    <source>
        <dbReference type="Proteomes" id="UP000052978"/>
    </source>
</evidence>
<keyword evidence="2" id="KW-1185">Reference proteome</keyword>
<gene>
    <name evidence="1" type="ORF">D623_10024738</name>
</gene>
<dbReference type="AlphaFoldDB" id="S7Q2A2"/>
<sequence>MLPPRTLPSTQSPLIPSPVFSPDFPHDCDTSNVAHVPRLLPPHSQSYLRFMSPFKARLKMLDRFPPGEQPQIRMASASILFNRKSLPRAKAVRGMMPYCATTAMASPLGFQK</sequence>
<accession>S7Q2A2</accession>
<organism evidence="1 2">
    <name type="scientific">Myotis brandtii</name>
    <name type="common">Brandt's bat</name>
    <dbReference type="NCBI Taxonomy" id="109478"/>
    <lineage>
        <taxon>Eukaryota</taxon>
        <taxon>Metazoa</taxon>
        <taxon>Chordata</taxon>
        <taxon>Craniata</taxon>
        <taxon>Vertebrata</taxon>
        <taxon>Euteleostomi</taxon>
        <taxon>Mammalia</taxon>
        <taxon>Eutheria</taxon>
        <taxon>Laurasiatheria</taxon>
        <taxon>Chiroptera</taxon>
        <taxon>Yangochiroptera</taxon>
        <taxon>Vespertilionidae</taxon>
        <taxon>Myotis</taxon>
    </lineage>
</organism>
<protein>
    <submittedName>
        <fullName evidence="1">Uncharacterized protein</fullName>
    </submittedName>
</protein>
<name>S7Q2A2_MYOBR</name>